<dbReference type="EMBL" id="MU858185">
    <property type="protein sequence ID" value="KAK4210077.1"/>
    <property type="molecule type" value="Genomic_DNA"/>
</dbReference>
<comment type="catalytic activity">
    <reaction evidence="13">
        <text>L-threonyl-[protein] + ATP = O-phospho-L-threonyl-[protein] + ADP + H(+)</text>
        <dbReference type="Rhea" id="RHEA:46608"/>
        <dbReference type="Rhea" id="RHEA-COMP:11060"/>
        <dbReference type="Rhea" id="RHEA-COMP:11605"/>
        <dbReference type="ChEBI" id="CHEBI:15378"/>
        <dbReference type="ChEBI" id="CHEBI:30013"/>
        <dbReference type="ChEBI" id="CHEBI:30616"/>
        <dbReference type="ChEBI" id="CHEBI:61977"/>
        <dbReference type="ChEBI" id="CHEBI:456216"/>
        <dbReference type="EC" id="2.7.11.1"/>
    </reaction>
</comment>
<dbReference type="AlphaFoldDB" id="A0AAN6Y4S4"/>
<evidence type="ECO:0000256" key="8">
    <source>
        <dbReference type="ARBA" id="ARBA00022741"/>
    </source>
</evidence>
<evidence type="ECO:0000256" key="2">
    <source>
        <dbReference type="ARBA" id="ARBA00011534"/>
    </source>
</evidence>
<evidence type="ECO:0000256" key="12">
    <source>
        <dbReference type="ARBA" id="ARBA00033194"/>
    </source>
</evidence>
<feature type="domain" description="Protein kinase" evidence="16">
    <location>
        <begin position="291"/>
        <end position="693"/>
    </location>
</feature>
<dbReference type="PRINTS" id="PR01217">
    <property type="entry name" value="PRICHEXTENSN"/>
</dbReference>
<dbReference type="PROSITE" id="PS00109">
    <property type="entry name" value="PROTEIN_KINASE_TYR"/>
    <property type="match status" value="1"/>
</dbReference>
<protein>
    <recommendedName>
        <fullName evidence="5">EKC/KEOPS complex subunit BUD32</fullName>
        <ecNumber evidence="3">2.7.11.1</ecNumber>
    </recommendedName>
    <alternativeName>
        <fullName evidence="11 12">Atypical Serine/threonine protein kinase BUD32</fullName>
    </alternativeName>
    <alternativeName>
        <fullName evidence="4">EKC/KEOPS complex subunit bud32</fullName>
    </alternativeName>
</protein>
<dbReference type="SUPFAM" id="SSF56112">
    <property type="entry name" value="Protein kinase-like (PK-like)"/>
    <property type="match status" value="1"/>
</dbReference>
<name>A0AAN6Y4S4_9PEZI</name>
<evidence type="ECO:0000256" key="4">
    <source>
        <dbReference type="ARBA" id="ARBA00013948"/>
    </source>
</evidence>
<comment type="function">
    <text evidence="1">Component of the EKC/KEOPS complex that is required for the formation of a threonylcarbamoyl group on adenosine at position 37 (t(6)A37) in tRNAs that read codons beginning with adenine. The complex is probably involved in the transfer of the threonylcarbamoyl moiety of threonylcarbamoyl-AMP (TC-AMP) to the N6 group of A37. BUD32 has ATPase activity in the context of the EKC/KEOPS complex and likely plays a supporting role to the catalytic subunit KAE1. The EKC/KEOPS complex also promotes both telomere uncapping and telomere elongation. The complex is required for efficient recruitment of transcriptional coactivators.</text>
</comment>
<dbReference type="Gene3D" id="3.30.200.20">
    <property type="entry name" value="Phosphorylase Kinase, domain 1"/>
    <property type="match status" value="1"/>
</dbReference>
<evidence type="ECO:0000256" key="6">
    <source>
        <dbReference type="ARBA" id="ARBA00022527"/>
    </source>
</evidence>
<dbReference type="InterPro" id="IPR008266">
    <property type="entry name" value="Tyr_kinase_AS"/>
</dbReference>
<dbReference type="Proteomes" id="UP001301769">
    <property type="component" value="Unassembled WGS sequence"/>
</dbReference>
<evidence type="ECO:0000256" key="11">
    <source>
        <dbReference type="ARBA" id="ARBA00030980"/>
    </source>
</evidence>
<gene>
    <name evidence="17" type="ORF">QBC37DRAFT_403753</name>
</gene>
<dbReference type="Pfam" id="PF00069">
    <property type="entry name" value="Pkinase"/>
    <property type="match status" value="1"/>
</dbReference>
<feature type="compositionally biased region" description="Basic and acidic residues" evidence="15">
    <location>
        <begin position="149"/>
        <end position="215"/>
    </location>
</feature>
<evidence type="ECO:0000313" key="17">
    <source>
        <dbReference type="EMBL" id="KAK4210077.1"/>
    </source>
</evidence>
<dbReference type="InterPro" id="IPR011009">
    <property type="entry name" value="Kinase-like_dom_sf"/>
</dbReference>
<keyword evidence="18" id="KW-1185">Reference proteome</keyword>
<feature type="compositionally biased region" description="Basic and acidic residues" evidence="15">
    <location>
        <begin position="49"/>
        <end position="65"/>
    </location>
</feature>
<evidence type="ECO:0000313" key="18">
    <source>
        <dbReference type="Proteomes" id="UP001301769"/>
    </source>
</evidence>
<evidence type="ECO:0000256" key="14">
    <source>
        <dbReference type="ARBA" id="ARBA00048679"/>
    </source>
</evidence>
<dbReference type="PROSITE" id="PS50011">
    <property type="entry name" value="PROTEIN_KINASE_DOM"/>
    <property type="match status" value="1"/>
</dbReference>
<comment type="caution">
    <text evidence="17">The sequence shown here is derived from an EMBL/GenBank/DDBJ whole genome shotgun (WGS) entry which is preliminary data.</text>
</comment>
<evidence type="ECO:0000256" key="15">
    <source>
        <dbReference type="SAM" id="MobiDB-lite"/>
    </source>
</evidence>
<dbReference type="InterPro" id="IPR051175">
    <property type="entry name" value="CLK_kinases"/>
</dbReference>
<evidence type="ECO:0000256" key="10">
    <source>
        <dbReference type="ARBA" id="ARBA00022840"/>
    </source>
</evidence>
<dbReference type="GO" id="GO:0005524">
    <property type="term" value="F:ATP binding"/>
    <property type="evidence" value="ECO:0007669"/>
    <property type="project" value="UniProtKB-KW"/>
</dbReference>
<dbReference type="InterPro" id="IPR000719">
    <property type="entry name" value="Prot_kinase_dom"/>
</dbReference>
<comment type="subunit">
    <text evidence="2">Component of the EKC/KEOPS complex composed of at least BUD32, CGI121, GON7, KAE1 and PCC1; the whole complex dimerizes.</text>
</comment>
<organism evidence="17 18">
    <name type="scientific">Rhypophila decipiens</name>
    <dbReference type="NCBI Taxonomy" id="261697"/>
    <lineage>
        <taxon>Eukaryota</taxon>
        <taxon>Fungi</taxon>
        <taxon>Dikarya</taxon>
        <taxon>Ascomycota</taxon>
        <taxon>Pezizomycotina</taxon>
        <taxon>Sordariomycetes</taxon>
        <taxon>Sordariomycetidae</taxon>
        <taxon>Sordariales</taxon>
        <taxon>Naviculisporaceae</taxon>
        <taxon>Rhypophila</taxon>
    </lineage>
</organism>
<reference evidence="17" key="2">
    <citation type="submission" date="2023-05" db="EMBL/GenBank/DDBJ databases">
        <authorList>
            <consortium name="Lawrence Berkeley National Laboratory"/>
            <person name="Steindorff A."/>
            <person name="Hensen N."/>
            <person name="Bonometti L."/>
            <person name="Westerberg I."/>
            <person name="Brannstrom I.O."/>
            <person name="Guillou S."/>
            <person name="Cros-Aarteil S."/>
            <person name="Calhoun S."/>
            <person name="Haridas S."/>
            <person name="Kuo A."/>
            <person name="Mondo S."/>
            <person name="Pangilinan J."/>
            <person name="Riley R."/>
            <person name="Labutti K."/>
            <person name="Andreopoulos B."/>
            <person name="Lipzen A."/>
            <person name="Chen C."/>
            <person name="Yanf M."/>
            <person name="Daum C."/>
            <person name="Ng V."/>
            <person name="Clum A."/>
            <person name="Ohm R."/>
            <person name="Martin F."/>
            <person name="Silar P."/>
            <person name="Natvig D."/>
            <person name="Lalanne C."/>
            <person name="Gautier V."/>
            <person name="Ament-Velasquez S.L."/>
            <person name="Kruys A."/>
            <person name="Hutchinson M.I."/>
            <person name="Powell A.J."/>
            <person name="Barry K."/>
            <person name="Miller A.N."/>
            <person name="Grigoriev I.V."/>
            <person name="Debuchy R."/>
            <person name="Gladieux P."/>
            <person name="Thoren M.H."/>
            <person name="Johannesson H."/>
        </authorList>
    </citation>
    <scope>NUCLEOTIDE SEQUENCE</scope>
    <source>
        <strain evidence="17">PSN293</strain>
    </source>
</reference>
<keyword evidence="9 17" id="KW-0418">Kinase</keyword>
<dbReference type="GO" id="GO:0004674">
    <property type="term" value="F:protein serine/threonine kinase activity"/>
    <property type="evidence" value="ECO:0007669"/>
    <property type="project" value="UniProtKB-KW"/>
</dbReference>
<reference evidence="17" key="1">
    <citation type="journal article" date="2023" name="Mol. Phylogenet. Evol.">
        <title>Genome-scale phylogeny and comparative genomics of the fungal order Sordariales.</title>
        <authorList>
            <person name="Hensen N."/>
            <person name="Bonometti L."/>
            <person name="Westerberg I."/>
            <person name="Brannstrom I.O."/>
            <person name="Guillou S."/>
            <person name="Cros-Aarteil S."/>
            <person name="Calhoun S."/>
            <person name="Haridas S."/>
            <person name="Kuo A."/>
            <person name="Mondo S."/>
            <person name="Pangilinan J."/>
            <person name="Riley R."/>
            <person name="LaButti K."/>
            <person name="Andreopoulos B."/>
            <person name="Lipzen A."/>
            <person name="Chen C."/>
            <person name="Yan M."/>
            <person name="Daum C."/>
            <person name="Ng V."/>
            <person name="Clum A."/>
            <person name="Steindorff A."/>
            <person name="Ohm R.A."/>
            <person name="Martin F."/>
            <person name="Silar P."/>
            <person name="Natvig D.O."/>
            <person name="Lalanne C."/>
            <person name="Gautier V."/>
            <person name="Ament-Velasquez S.L."/>
            <person name="Kruys A."/>
            <person name="Hutchinson M.I."/>
            <person name="Powell A.J."/>
            <person name="Barry K."/>
            <person name="Miller A.N."/>
            <person name="Grigoriev I.V."/>
            <person name="Debuchy R."/>
            <person name="Gladieux P."/>
            <person name="Hiltunen Thoren M."/>
            <person name="Johannesson H."/>
        </authorList>
    </citation>
    <scope>NUCLEOTIDE SEQUENCE</scope>
    <source>
        <strain evidence="17">PSN293</strain>
    </source>
</reference>
<dbReference type="SMART" id="SM00220">
    <property type="entry name" value="S_TKc"/>
    <property type="match status" value="1"/>
</dbReference>
<evidence type="ECO:0000256" key="13">
    <source>
        <dbReference type="ARBA" id="ARBA00047899"/>
    </source>
</evidence>
<dbReference type="PANTHER" id="PTHR45646">
    <property type="entry name" value="SERINE/THREONINE-PROTEIN KINASE DOA-RELATED"/>
    <property type="match status" value="1"/>
</dbReference>
<evidence type="ECO:0000256" key="1">
    <source>
        <dbReference type="ARBA" id="ARBA00003747"/>
    </source>
</evidence>
<proteinExistence type="predicted"/>
<feature type="region of interest" description="Disordered" evidence="15">
    <location>
        <begin position="1"/>
        <end position="254"/>
    </location>
</feature>
<sequence>MYYYGDSPPPPRRDPRPPARPPATGFRGADLTPGPFGPHPRRTSFGHAPRPEFAPRPEPPRERRPSFGYAPRPEFAPRPEPPRERRPSFGVAPRPEPPREPPRERRTSFGHAPRPEPPRKRRDSHGQEGQHSRRNSLTQTLKDMFLGNRESKPRASSHAREHKKEPPRRAASHGRDHGRAPSHGRDHGRAASHGREHGRAPSHGREPRREKEQDVPRPPVTRHGRPPRPATPPQPRRQEPPRPAPRRSSPSITLEAVDGSFAHKTEGLKRYQAGGNCPTHIGDRLGPNGRYRVMNKLGNGSYGIAWLVDDTKDRKKPWKALKINDAGPGGESEVRLQKLFEKMGYTGQKALDNQICVPYELFWIKSVNGEHLCTVLPICGPTLEKIANDKRTEISRRALCHQVILACHFLHSVMEIMHGDFRCGNIMLQIDGLQDLNKTEIMEVYGGSPRVIMFENLPNPGISSRSAPKYLVLNAKLRMEKLTSFVKRKTGIKVVSNSRPKVAVADLGSSKHKSWPKPWPHVIPSFMTDPHVLMGGSAGSASDIWSMGVMFFEIMTGGHIFKRGDKKHLKAWEDYFPCIEECIGPLPVEYRKEFLRHRCEASLEAFPRGIPSNFSLSMDPKKCVVWSDEQHEALRKQTLGGMKAKNTPHGLLLYSEGIDAKDGDLLWRLIEACCQWRPEDRATASEIVNHKYFRAWSSTFKRDTGRGDRSCYVQ</sequence>
<evidence type="ECO:0000259" key="16">
    <source>
        <dbReference type="PROSITE" id="PS50011"/>
    </source>
</evidence>
<comment type="catalytic activity">
    <reaction evidence="14">
        <text>L-seryl-[protein] + ATP = O-phospho-L-seryl-[protein] + ADP + H(+)</text>
        <dbReference type="Rhea" id="RHEA:17989"/>
        <dbReference type="Rhea" id="RHEA-COMP:9863"/>
        <dbReference type="Rhea" id="RHEA-COMP:11604"/>
        <dbReference type="ChEBI" id="CHEBI:15378"/>
        <dbReference type="ChEBI" id="CHEBI:29999"/>
        <dbReference type="ChEBI" id="CHEBI:30616"/>
        <dbReference type="ChEBI" id="CHEBI:83421"/>
        <dbReference type="ChEBI" id="CHEBI:456216"/>
        <dbReference type="EC" id="2.7.11.1"/>
    </reaction>
</comment>
<evidence type="ECO:0000256" key="3">
    <source>
        <dbReference type="ARBA" id="ARBA00012513"/>
    </source>
</evidence>
<evidence type="ECO:0000256" key="5">
    <source>
        <dbReference type="ARBA" id="ARBA00019973"/>
    </source>
</evidence>
<keyword evidence="10" id="KW-0067">ATP-binding</keyword>
<dbReference type="Gene3D" id="1.10.510.10">
    <property type="entry name" value="Transferase(Phosphotransferase) domain 1"/>
    <property type="match status" value="1"/>
</dbReference>
<keyword evidence="8" id="KW-0547">Nucleotide-binding</keyword>
<evidence type="ECO:0000256" key="9">
    <source>
        <dbReference type="ARBA" id="ARBA00022777"/>
    </source>
</evidence>
<dbReference type="PANTHER" id="PTHR45646:SF11">
    <property type="entry name" value="SERINE_THREONINE-PROTEIN KINASE DOA"/>
    <property type="match status" value="1"/>
</dbReference>
<dbReference type="GO" id="GO:0005634">
    <property type="term" value="C:nucleus"/>
    <property type="evidence" value="ECO:0007669"/>
    <property type="project" value="TreeGrafter"/>
</dbReference>
<evidence type="ECO:0000256" key="7">
    <source>
        <dbReference type="ARBA" id="ARBA00022679"/>
    </source>
</evidence>
<keyword evidence="7" id="KW-0808">Transferase</keyword>
<keyword evidence="6" id="KW-0723">Serine/threonine-protein kinase</keyword>
<feature type="compositionally biased region" description="Basic and acidic residues" evidence="15">
    <location>
        <begin position="96"/>
        <end position="131"/>
    </location>
</feature>
<accession>A0AAN6Y4S4</accession>
<feature type="compositionally biased region" description="Basic and acidic residues" evidence="15">
    <location>
        <begin position="75"/>
        <end position="87"/>
    </location>
</feature>
<dbReference type="EC" id="2.7.11.1" evidence="3"/>